<name>A0A914ZP28_PARUN</name>
<protein>
    <submittedName>
        <fullName evidence="2">Uncharacterized protein</fullName>
    </submittedName>
</protein>
<proteinExistence type="predicted"/>
<evidence type="ECO:0000313" key="1">
    <source>
        <dbReference type="Proteomes" id="UP000887569"/>
    </source>
</evidence>
<dbReference type="WBParaSite" id="PgB07_g060_t01">
    <property type="protein sequence ID" value="PgB07_g060_t01"/>
    <property type="gene ID" value="PgB07_g060"/>
</dbReference>
<dbReference type="Proteomes" id="UP000887569">
    <property type="component" value="Unplaced"/>
</dbReference>
<organism evidence="1 2">
    <name type="scientific">Parascaris univalens</name>
    <name type="common">Nematode worm</name>
    <dbReference type="NCBI Taxonomy" id="6257"/>
    <lineage>
        <taxon>Eukaryota</taxon>
        <taxon>Metazoa</taxon>
        <taxon>Ecdysozoa</taxon>
        <taxon>Nematoda</taxon>
        <taxon>Chromadorea</taxon>
        <taxon>Rhabditida</taxon>
        <taxon>Spirurina</taxon>
        <taxon>Ascaridomorpha</taxon>
        <taxon>Ascaridoidea</taxon>
        <taxon>Ascarididae</taxon>
        <taxon>Parascaris</taxon>
    </lineage>
</organism>
<evidence type="ECO:0000313" key="2">
    <source>
        <dbReference type="WBParaSite" id="PgB07_g060_t01"/>
    </source>
</evidence>
<dbReference type="AlphaFoldDB" id="A0A914ZP28"/>
<keyword evidence="1" id="KW-1185">Reference proteome</keyword>
<sequence length="69" mass="7282">MSACLRSSRRFGHFGPQLELGPRSAPVGCVAAVWQGASYTKDGPSSAGLRSFVNYEPSRNLHSSQVSGA</sequence>
<reference evidence="2" key="1">
    <citation type="submission" date="2022-11" db="UniProtKB">
        <authorList>
            <consortium name="WormBaseParasite"/>
        </authorList>
    </citation>
    <scope>IDENTIFICATION</scope>
</reference>
<accession>A0A914ZP28</accession>